<dbReference type="InterPro" id="IPR015424">
    <property type="entry name" value="PyrdxlP-dep_Trfase"/>
</dbReference>
<dbReference type="GO" id="GO:0030170">
    <property type="term" value="F:pyridoxal phosphate binding"/>
    <property type="evidence" value="ECO:0007669"/>
    <property type="project" value="InterPro"/>
</dbReference>
<protein>
    <recommendedName>
        <fullName evidence="6">Aminotransferase class I/classII large domain-containing protein</fullName>
    </recommendedName>
</protein>
<evidence type="ECO:0000256" key="3">
    <source>
        <dbReference type="ARBA" id="ARBA00022576"/>
    </source>
</evidence>
<dbReference type="Pfam" id="PF00155">
    <property type="entry name" value="Aminotran_1_2"/>
    <property type="match status" value="2"/>
</dbReference>
<dbReference type="Gene3D" id="3.40.640.10">
    <property type="entry name" value="Type I PLP-dependent aspartate aminotransferase-like (Major domain)"/>
    <property type="match status" value="1"/>
</dbReference>
<evidence type="ECO:0000256" key="2">
    <source>
        <dbReference type="ARBA" id="ARBA00007441"/>
    </source>
</evidence>
<dbReference type="GO" id="GO:0008483">
    <property type="term" value="F:transaminase activity"/>
    <property type="evidence" value="ECO:0007669"/>
    <property type="project" value="UniProtKB-KW"/>
</dbReference>
<keyword evidence="4" id="KW-0808">Transferase</keyword>
<dbReference type="InterPro" id="IPR004839">
    <property type="entry name" value="Aminotransferase_I/II_large"/>
</dbReference>
<evidence type="ECO:0000256" key="1">
    <source>
        <dbReference type="ARBA" id="ARBA00001933"/>
    </source>
</evidence>
<comment type="cofactor">
    <cofactor evidence="1">
        <name>pyridoxal 5'-phosphate</name>
        <dbReference type="ChEBI" id="CHEBI:597326"/>
    </cofactor>
</comment>
<feature type="domain" description="Aminotransferase class I/classII large" evidence="6">
    <location>
        <begin position="162"/>
        <end position="432"/>
    </location>
</feature>
<keyword evidence="5" id="KW-0663">Pyridoxal phosphate</keyword>
<dbReference type="CDD" id="cd00609">
    <property type="entry name" value="AAT_like"/>
    <property type="match status" value="1"/>
</dbReference>
<proteinExistence type="inferred from homology"/>
<dbReference type="InterPro" id="IPR050478">
    <property type="entry name" value="Ethylene_sulfur-biosynth"/>
</dbReference>
<evidence type="ECO:0000313" key="7">
    <source>
        <dbReference type="EMBL" id="CEO57306.1"/>
    </source>
</evidence>
<feature type="domain" description="Aminotransferase class I/classII large" evidence="6">
    <location>
        <begin position="63"/>
        <end position="131"/>
    </location>
</feature>
<dbReference type="InterPro" id="IPR015421">
    <property type="entry name" value="PyrdxlP-dep_Trfase_major"/>
</dbReference>
<comment type="similarity">
    <text evidence="2">Belongs to the class-I pyridoxal-phosphate-dependent aminotransferase family.</text>
</comment>
<dbReference type="InterPro" id="IPR015422">
    <property type="entry name" value="PyrdxlP-dep_Trfase_small"/>
</dbReference>
<evidence type="ECO:0000256" key="4">
    <source>
        <dbReference type="ARBA" id="ARBA00022679"/>
    </source>
</evidence>
<name>A0A0B7KR95_BIOOC</name>
<dbReference type="EMBL" id="CDPU01000095">
    <property type="protein sequence ID" value="CEO57306.1"/>
    <property type="molecule type" value="Genomic_DNA"/>
</dbReference>
<organism evidence="7">
    <name type="scientific">Bionectria ochroleuca</name>
    <name type="common">Gliocladium roseum</name>
    <dbReference type="NCBI Taxonomy" id="29856"/>
    <lineage>
        <taxon>Eukaryota</taxon>
        <taxon>Fungi</taxon>
        <taxon>Dikarya</taxon>
        <taxon>Ascomycota</taxon>
        <taxon>Pezizomycotina</taxon>
        <taxon>Sordariomycetes</taxon>
        <taxon>Hypocreomycetidae</taxon>
        <taxon>Hypocreales</taxon>
        <taxon>Bionectriaceae</taxon>
        <taxon>Clonostachys</taxon>
    </lineage>
</organism>
<dbReference type="PANTHER" id="PTHR43795:SF32">
    <property type="entry name" value="AMINOTRANSFERASE GLII-RELATED"/>
    <property type="match status" value="1"/>
</dbReference>
<reference evidence="7" key="1">
    <citation type="submission" date="2015-01" db="EMBL/GenBank/DDBJ databases">
        <authorList>
            <person name="Durling Mikael"/>
        </authorList>
    </citation>
    <scope>NUCLEOTIDE SEQUENCE</scope>
</reference>
<dbReference type="PANTHER" id="PTHR43795">
    <property type="entry name" value="BIFUNCTIONAL ASPARTATE AMINOTRANSFERASE AND GLUTAMATE/ASPARTATE-PREPHENATE AMINOTRANSFERASE-RELATED"/>
    <property type="match status" value="1"/>
</dbReference>
<dbReference type="SUPFAM" id="SSF53383">
    <property type="entry name" value="PLP-dependent transferases"/>
    <property type="match status" value="1"/>
</dbReference>
<keyword evidence="3" id="KW-0032">Aminotransferase</keyword>
<sequence>MLSRRARENNEWFLERFKRPLSRQGSKSKSNIDLATAENWLIRPEILSLLKQNFQADFQSNNLSYAPGLGGTPELLSAASSFFNHFFSPAIPVQPKHLVTSAGCSAVIDTLINDICDDGDGLLVATPYWGMDMRTPLTVLPADHLWHEFIGSFEVSSVLRNGVKLIPVPISYGESQCAQSIVEAYRAAAENTPRKVRGLLFCNPHNPWGHICSVEIIDALLQYCEQADIHFVSDEIYALSTFGRVVLPSSGSAGQSEKFVSPDAKFVSVLSRDLTKLGVNGERVHVVYSISKDFGCSGLRLGCLVTQANEKFRMSQAILNNGKLCTAAQVMVAPILRDTSQLSALVSLNIQRMQSAARLAIQFAEFHNLTYYEPVAGVYIWLRLSSLCKTDEEEEAIVQRCAKQGVFVGSGSDYCEGQAGWFRLTFALSTDKFIQGLRLIETAMDYEDRFDFGLVESSTANFVSRIWRRLGLL</sequence>
<dbReference type="GO" id="GO:0006520">
    <property type="term" value="P:amino acid metabolic process"/>
    <property type="evidence" value="ECO:0007669"/>
    <property type="project" value="TreeGrafter"/>
</dbReference>
<accession>A0A0B7KR95</accession>
<dbReference type="Gene3D" id="3.90.1150.10">
    <property type="entry name" value="Aspartate Aminotransferase, domain 1"/>
    <property type="match status" value="1"/>
</dbReference>
<evidence type="ECO:0000259" key="6">
    <source>
        <dbReference type="Pfam" id="PF00155"/>
    </source>
</evidence>
<dbReference type="AlphaFoldDB" id="A0A0B7KR95"/>
<gene>
    <name evidence="7" type="ORF">BN869_000013364_1</name>
</gene>
<evidence type="ECO:0000256" key="5">
    <source>
        <dbReference type="ARBA" id="ARBA00022898"/>
    </source>
</evidence>